<name>A0ABD0QQU7_CIRMR</name>
<dbReference type="EMBL" id="JAMKFB020000007">
    <property type="protein sequence ID" value="KAL0188589.1"/>
    <property type="molecule type" value="Genomic_DNA"/>
</dbReference>
<feature type="region of interest" description="Disordered" evidence="1">
    <location>
        <begin position="1"/>
        <end position="21"/>
    </location>
</feature>
<dbReference type="AlphaFoldDB" id="A0ABD0QQU7"/>
<accession>A0ABD0QQU7</accession>
<gene>
    <name evidence="2" type="ORF">M9458_015688</name>
</gene>
<feature type="non-terminal residue" evidence="2">
    <location>
        <position position="1"/>
    </location>
</feature>
<evidence type="ECO:0000256" key="1">
    <source>
        <dbReference type="SAM" id="MobiDB-lite"/>
    </source>
</evidence>
<dbReference type="Proteomes" id="UP001529510">
    <property type="component" value="Unassembled WGS sequence"/>
</dbReference>
<evidence type="ECO:0000313" key="3">
    <source>
        <dbReference type="Proteomes" id="UP001529510"/>
    </source>
</evidence>
<feature type="non-terminal residue" evidence="2">
    <location>
        <position position="68"/>
    </location>
</feature>
<reference evidence="2 3" key="1">
    <citation type="submission" date="2024-05" db="EMBL/GenBank/DDBJ databases">
        <title>Genome sequencing and assembly of Indian major carp, Cirrhinus mrigala (Hamilton, 1822).</title>
        <authorList>
            <person name="Mohindra V."/>
            <person name="Chowdhury L.M."/>
            <person name="Lal K."/>
            <person name="Jena J.K."/>
        </authorList>
    </citation>
    <scope>NUCLEOTIDE SEQUENCE [LARGE SCALE GENOMIC DNA]</scope>
    <source>
        <strain evidence="2">CM1030</strain>
        <tissue evidence="2">Blood</tissue>
    </source>
</reference>
<proteinExistence type="predicted"/>
<keyword evidence="3" id="KW-1185">Reference proteome</keyword>
<evidence type="ECO:0000313" key="2">
    <source>
        <dbReference type="EMBL" id="KAL0188589.1"/>
    </source>
</evidence>
<sequence>TMQQPVRRRRKWRPHGRHPRARQAVCLRRWRDCARGHRSWRMRLPNSTASLMKPSCRRAGWGSELSVW</sequence>
<organism evidence="2 3">
    <name type="scientific">Cirrhinus mrigala</name>
    <name type="common">Mrigala</name>
    <dbReference type="NCBI Taxonomy" id="683832"/>
    <lineage>
        <taxon>Eukaryota</taxon>
        <taxon>Metazoa</taxon>
        <taxon>Chordata</taxon>
        <taxon>Craniata</taxon>
        <taxon>Vertebrata</taxon>
        <taxon>Euteleostomi</taxon>
        <taxon>Actinopterygii</taxon>
        <taxon>Neopterygii</taxon>
        <taxon>Teleostei</taxon>
        <taxon>Ostariophysi</taxon>
        <taxon>Cypriniformes</taxon>
        <taxon>Cyprinidae</taxon>
        <taxon>Labeoninae</taxon>
        <taxon>Labeonini</taxon>
        <taxon>Cirrhinus</taxon>
    </lineage>
</organism>
<comment type="caution">
    <text evidence="2">The sequence shown here is derived from an EMBL/GenBank/DDBJ whole genome shotgun (WGS) entry which is preliminary data.</text>
</comment>
<protein>
    <submittedName>
        <fullName evidence="2">Uncharacterized protein</fullName>
    </submittedName>
</protein>